<evidence type="ECO:0008006" key="4">
    <source>
        <dbReference type="Google" id="ProtNLM"/>
    </source>
</evidence>
<dbReference type="PANTHER" id="PTHR11360">
    <property type="entry name" value="MONOCARBOXYLATE TRANSPORTER"/>
    <property type="match status" value="1"/>
</dbReference>
<keyword evidence="1" id="KW-0812">Transmembrane</keyword>
<name>A0A9D4SX94_RHISA</name>
<feature type="transmembrane region" description="Helical" evidence="1">
    <location>
        <begin position="542"/>
        <end position="562"/>
    </location>
</feature>
<dbReference type="GO" id="GO:0008028">
    <property type="term" value="F:monocarboxylic acid transmembrane transporter activity"/>
    <property type="evidence" value="ECO:0007669"/>
    <property type="project" value="TreeGrafter"/>
</dbReference>
<dbReference type="EMBL" id="JABSTV010001250">
    <property type="protein sequence ID" value="KAH7955459.1"/>
    <property type="molecule type" value="Genomic_DNA"/>
</dbReference>
<feature type="transmembrane region" description="Helical" evidence="1">
    <location>
        <begin position="109"/>
        <end position="134"/>
    </location>
</feature>
<dbReference type="InterPro" id="IPR050327">
    <property type="entry name" value="Proton-linked_MCT"/>
</dbReference>
<dbReference type="VEuPathDB" id="VectorBase:RSAN_044524"/>
<keyword evidence="1" id="KW-0472">Membrane</keyword>
<evidence type="ECO:0000256" key="1">
    <source>
        <dbReference type="SAM" id="Phobius"/>
    </source>
</evidence>
<feature type="transmembrane region" description="Helical" evidence="1">
    <location>
        <begin position="172"/>
        <end position="190"/>
    </location>
</feature>
<sequence length="587" mass="63201">MKVQLSVVLFQYASIYQKLACHLRAPLTQGYMEPPHGNGYAMKANGIGKCPNICDVNKDASPPGPDGRLSWAIAITCFLINFIAAFFYRCPGMFFNSVMDTFDATRGDASVPVSLYGAFYNMAGLVAGALIGSLGVRPTLILGGVMMAVGFGVSLFATSTLFLVFTVGALAGVGHGMVFSCSIVAVTGYFDKRRGIALGLNMAGPPITSLLVPKLLEWLLGEYGLRGTFLILGGCMANAVNGGSEPFPVLVNRNNDDPLDRFNVTRRPISGSGRRRSTVTSVKGLDIGVNRDTMVIPGLSIAAGARTMPFHPIQAEYARWKCWGVESTGVFDRTSGFTKERCNGTKRNHDERGRINYRIQKSISEPGGRVFAPGNNDKCDRLVHSRKRREDNCRAADDDHRGTVLGTEQPEGSLCSPRMYFHTFSFFTCAFFVDSYLTVMFDLGEDVGVPVSESVLALTILSAMDTVGRFFVPFLTDYGVTSAACLLTLCYVMLTAISALMPCVSGRLVFLAVSALLGLPAGYVLVGTSETLSKELGTKNLPMAYGVLAFTAALGGFARPPVVGQGERKKLLNTARRPPSPNPSCMR</sequence>
<dbReference type="InterPro" id="IPR011701">
    <property type="entry name" value="MFS"/>
</dbReference>
<dbReference type="Gene3D" id="1.20.1250.20">
    <property type="entry name" value="MFS general substrate transporter like domains"/>
    <property type="match status" value="2"/>
</dbReference>
<evidence type="ECO:0000313" key="2">
    <source>
        <dbReference type="EMBL" id="KAH7955459.1"/>
    </source>
</evidence>
<feature type="transmembrane region" description="Helical" evidence="1">
    <location>
        <begin position="478"/>
        <end position="501"/>
    </location>
</feature>
<reference evidence="2" key="2">
    <citation type="submission" date="2021-09" db="EMBL/GenBank/DDBJ databases">
        <authorList>
            <person name="Jia N."/>
            <person name="Wang J."/>
            <person name="Shi W."/>
            <person name="Du L."/>
            <person name="Sun Y."/>
            <person name="Zhan W."/>
            <person name="Jiang J."/>
            <person name="Wang Q."/>
            <person name="Zhang B."/>
            <person name="Ji P."/>
            <person name="Sakyi L.B."/>
            <person name="Cui X."/>
            <person name="Yuan T."/>
            <person name="Jiang B."/>
            <person name="Yang W."/>
            <person name="Lam T.T.-Y."/>
            <person name="Chang Q."/>
            <person name="Ding S."/>
            <person name="Wang X."/>
            <person name="Zhu J."/>
            <person name="Ruan X."/>
            <person name="Zhao L."/>
            <person name="Wei J."/>
            <person name="Que T."/>
            <person name="Du C."/>
            <person name="Cheng J."/>
            <person name="Dai P."/>
            <person name="Han X."/>
            <person name="Huang E."/>
            <person name="Gao Y."/>
            <person name="Liu J."/>
            <person name="Shao H."/>
            <person name="Ye R."/>
            <person name="Li L."/>
            <person name="Wei W."/>
            <person name="Wang X."/>
            <person name="Wang C."/>
            <person name="Huo Q."/>
            <person name="Li W."/>
            <person name="Guo W."/>
            <person name="Chen H."/>
            <person name="Chen S."/>
            <person name="Zhou L."/>
            <person name="Zhou L."/>
            <person name="Ni X."/>
            <person name="Tian J."/>
            <person name="Zhou Y."/>
            <person name="Sheng Y."/>
            <person name="Liu T."/>
            <person name="Pan Y."/>
            <person name="Xia L."/>
            <person name="Li J."/>
            <person name="Zhao F."/>
            <person name="Cao W."/>
        </authorList>
    </citation>
    <scope>NUCLEOTIDE SEQUENCE</scope>
    <source>
        <strain evidence="2">Rsan-2018</strain>
        <tissue evidence="2">Larvae</tissue>
    </source>
</reference>
<keyword evidence="1" id="KW-1133">Transmembrane helix</keyword>
<reference evidence="2" key="1">
    <citation type="journal article" date="2020" name="Cell">
        <title>Large-Scale Comparative Analyses of Tick Genomes Elucidate Their Genetic Diversity and Vector Capacities.</title>
        <authorList>
            <consortium name="Tick Genome and Microbiome Consortium (TIGMIC)"/>
            <person name="Jia N."/>
            <person name="Wang J."/>
            <person name="Shi W."/>
            <person name="Du L."/>
            <person name="Sun Y."/>
            <person name="Zhan W."/>
            <person name="Jiang J.F."/>
            <person name="Wang Q."/>
            <person name="Zhang B."/>
            <person name="Ji P."/>
            <person name="Bell-Sakyi L."/>
            <person name="Cui X.M."/>
            <person name="Yuan T.T."/>
            <person name="Jiang B.G."/>
            <person name="Yang W.F."/>
            <person name="Lam T.T."/>
            <person name="Chang Q.C."/>
            <person name="Ding S.J."/>
            <person name="Wang X.J."/>
            <person name="Zhu J.G."/>
            <person name="Ruan X.D."/>
            <person name="Zhao L."/>
            <person name="Wei J.T."/>
            <person name="Ye R.Z."/>
            <person name="Que T.C."/>
            <person name="Du C.H."/>
            <person name="Zhou Y.H."/>
            <person name="Cheng J.X."/>
            <person name="Dai P.F."/>
            <person name="Guo W.B."/>
            <person name="Han X.H."/>
            <person name="Huang E.J."/>
            <person name="Li L.F."/>
            <person name="Wei W."/>
            <person name="Gao Y.C."/>
            <person name="Liu J.Z."/>
            <person name="Shao H.Z."/>
            <person name="Wang X."/>
            <person name="Wang C.C."/>
            <person name="Yang T.C."/>
            <person name="Huo Q.B."/>
            <person name="Li W."/>
            <person name="Chen H.Y."/>
            <person name="Chen S.E."/>
            <person name="Zhou L.G."/>
            <person name="Ni X.B."/>
            <person name="Tian J.H."/>
            <person name="Sheng Y."/>
            <person name="Liu T."/>
            <person name="Pan Y.S."/>
            <person name="Xia L.Y."/>
            <person name="Li J."/>
            <person name="Zhao F."/>
            <person name="Cao W.C."/>
        </authorList>
    </citation>
    <scope>NUCLEOTIDE SEQUENCE</scope>
    <source>
        <strain evidence="2">Rsan-2018</strain>
    </source>
</reference>
<dbReference type="SUPFAM" id="SSF103473">
    <property type="entry name" value="MFS general substrate transporter"/>
    <property type="match status" value="1"/>
</dbReference>
<dbReference type="Proteomes" id="UP000821837">
    <property type="component" value="Unassembled WGS sequence"/>
</dbReference>
<gene>
    <name evidence="2" type="ORF">HPB52_000909</name>
</gene>
<protein>
    <recommendedName>
        <fullName evidence="4">Monocarboxylate transporter</fullName>
    </recommendedName>
</protein>
<keyword evidence="3" id="KW-1185">Reference proteome</keyword>
<dbReference type="InterPro" id="IPR036259">
    <property type="entry name" value="MFS_trans_sf"/>
</dbReference>
<dbReference type="AlphaFoldDB" id="A0A9D4SX94"/>
<proteinExistence type="predicted"/>
<feature type="transmembrane region" description="Helical" evidence="1">
    <location>
        <begin position="140"/>
        <end position="165"/>
    </location>
</feature>
<feature type="transmembrane region" description="Helical" evidence="1">
    <location>
        <begin position="69"/>
        <end position="88"/>
    </location>
</feature>
<comment type="caution">
    <text evidence="2">The sequence shown here is derived from an EMBL/GenBank/DDBJ whole genome shotgun (WGS) entry which is preliminary data.</text>
</comment>
<organism evidence="2 3">
    <name type="scientific">Rhipicephalus sanguineus</name>
    <name type="common">Brown dog tick</name>
    <name type="synonym">Ixodes sanguineus</name>
    <dbReference type="NCBI Taxonomy" id="34632"/>
    <lineage>
        <taxon>Eukaryota</taxon>
        <taxon>Metazoa</taxon>
        <taxon>Ecdysozoa</taxon>
        <taxon>Arthropoda</taxon>
        <taxon>Chelicerata</taxon>
        <taxon>Arachnida</taxon>
        <taxon>Acari</taxon>
        <taxon>Parasitiformes</taxon>
        <taxon>Ixodida</taxon>
        <taxon>Ixodoidea</taxon>
        <taxon>Ixodidae</taxon>
        <taxon>Rhipicephalinae</taxon>
        <taxon>Rhipicephalus</taxon>
        <taxon>Rhipicephalus</taxon>
    </lineage>
</organism>
<dbReference type="VEuPathDB" id="VectorBase:RSAN_027305"/>
<dbReference type="PANTHER" id="PTHR11360:SF303">
    <property type="entry name" value="MAJOR FACILITATOR SUPERFAMILY (MFS) PROFILE DOMAIN-CONTAINING PROTEIN"/>
    <property type="match status" value="1"/>
</dbReference>
<dbReference type="Pfam" id="PF07690">
    <property type="entry name" value="MFS_1"/>
    <property type="match status" value="1"/>
</dbReference>
<evidence type="ECO:0000313" key="3">
    <source>
        <dbReference type="Proteomes" id="UP000821837"/>
    </source>
</evidence>
<feature type="transmembrane region" description="Helical" evidence="1">
    <location>
        <begin position="508"/>
        <end position="526"/>
    </location>
</feature>
<accession>A0A9D4SX94</accession>